<dbReference type="GO" id="GO:0051287">
    <property type="term" value="F:NAD binding"/>
    <property type="evidence" value="ECO:0007669"/>
    <property type="project" value="InterPro"/>
</dbReference>
<feature type="binding site" evidence="14">
    <location>
        <position position="199"/>
    </location>
    <ligand>
        <name>sn-glycerol 3-phosphate</name>
        <dbReference type="ChEBI" id="CHEBI:57597"/>
    </ligand>
</feature>
<feature type="binding site" evidence="14">
    <location>
        <position position="148"/>
    </location>
    <ligand>
        <name>NADPH</name>
        <dbReference type="ChEBI" id="CHEBI:57783"/>
    </ligand>
</feature>
<dbReference type="PIRSF" id="PIRSF000114">
    <property type="entry name" value="Glycerol-3-P_dh"/>
    <property type="match status" value="1"/>
</dbReference>
<feature type="binding site" evidence="14">
    <location>
        <position position="263"/>
    </location>
    <ligand>
        <name>NADPH</name>
        <dbReference type="ChEBI" id="CHEBI:57783"/>
    </ligand>
</feature>
<feature type="binding site" evidence="14">
    <location>
        <position position="264"/>
    </location>
    <ligand>
        <name>sn-glycerol 3-phosphate</name>
        <dbReference type="ChEBI" id="CHEBI:57597"/>
    </ligand>
</feature>
<evidence type="ECO:0000256" key="13">
    <source>
        <dbReference type="ARBA" id="ARBA00080511"/>
    </source>
</evidence>
<feature type="binding site" evidence="14">
    <location>
        <position position="37"/>
    </location>
    <ligand>
        <name>NADPH</name>
        <dbReference type="ChEBI" id="CHEBI:57783"/>
    </ligand>
</feature>
<evidence type="ECO:0000256" key="10">
    <source>
        <dbReference type="ARBA" id="ARBA00052716"/>
    </source>
</evidence>
<keyword evidence="22" id="KW-1185">Reference proteome</keyword>
<feature type="binding site" evidence="14">
    <location>
        <position position="146"/>
    </location>
    <ligand>
        <name>sn-glycerol 3-phosphate</name>
        <dbReference type="ChEBI" id="CHEBI:57597"/>
    </ligand>
</feature>
<keyword evidence="2 14" id="KW-0444">Lipid biosynthesis</keyword>
<feature type="binding site" evidence="16">
    <location>
        <position position="113"/>
    </location>
    <ligand>
        <name>substrate</name>
    </ligand>
</feature>
<feature type="domain" description="Glycerol-3-phosphate dehydrogenase NAD-dependent N-terminal" evidence="19">
    <location>
        <begin position="8"/>
        <end position="168"/>
    </location>
</feature>
<feature type="binding site" evidence="17">
    <location>
        <begin position="13"/>
        <end position="18"/>
    </location>
    <ligand>
        <name>NAD(+)</name>
        <dbReference type="ChEBI" id="CHEBI:57540"/>
    </ligand>
</feature>
<evidence type="ECO:0000259" key="20">
    <source>
        <dbReference type="Pfam" id="PF07479"/>
    </source>
</evidence>
<feature type="binding site" evidence="14">
    <location>
        <position position="56"/>
    </location>
    <ligand>
        <name>NADPH</name>
        <dbReference type="ChEBI" id="CHEBI:57783"/>
    </ligand>
</feature>
<comment type="caution">
    <text evidence="14">Lacks conserved residue(s) required for the propagation of feature annotation.</text>
</comment>
<feature type="binding site" evidence="17">
    <location>
        <position position="263"/>
    </location>
    <ligand>
        <name>NAD(+)</name>
        <dbReference type="ChEBI" id="CHEBI:57540"/>
    </ligand>
</feature>
<evidence type="ECO:0000256" key="14">
    <source>
        <dbReference type="HAMAP-Rule" id="MF_00394"/>
    </source>
</evidence>
<dbReference type="GO" id="GO:0008654">
    <property type="term" value="P:phospholipid biosynthetic process"/>
    <property type="evidence" value="ECO:0007669"/>
    <property type="project" value="UniProtKB-KW"/>
</dbReference>
<feature type="binding site" evidence="14">
    <location>
        <position position="113"/>
    </location>
    <ligand>
        <name>NADPH</name>
        <dbReference type="ChEBI" id="CHEBI:57783"/>
    </ligand>
</feature>
<keyword evidence="6 14" id="KW-0520">NAD</keyword>
<keyword evidence="5 14" id="KW-0560">Oxidoreductase</keyword>
<keyword evidence="4 14" id="KW-0521">NADP</keyword>
<evidence type="ECO:0000256" key="17">
    <source>
        <dbReference type="PIRSR" id="PIRSR000114-3"/>
    </source>
</evidence>
<evidence type="ECO:0000313" key="21">
    <source>
        <dbReference type="EMBL" id="SHE27706.1"/>
    </source>
</evidence>
<dbReference type="AlphaFoldDB" id="A0A1M4S672"/>
<dbReference type="STRING" id="1121025.SAMN02745249_00063"/>
<evidence type="ECO:0000256" key="11">
    <source>
        <dbReference type="ARBA" id="ARBA00066687"/>
    </source>
</evidence>
<keyword evidence="8 14" id="KW-0594">Phospholipid biosynthesis</keyword>
<sequence>MEQPKKCKVAVLGAGSWGMALSKVLAENGHDVKIWSRPSGLLEVNEINEHHTNKKYFQDVIFPESITATTDLKEAITDRKVIVIVIPTVGIRELTKQLEPLITEPKIIVHASKGLEQKTHQRISTIIEEEISEEKREGVAVLSGPSHAEEVVVQDLTSITSASENEEVAKIIQDLFMNDYFRVYRNTDVIGVEMGAALKNIIAIGAGTLKGLGYGDNAIAALVTRGLAEISRLGIALGAEPRTFMGMSGVGDLIVTSTSVHSRNWRAGKLIGEGHDITTIQDEIGMAVEGLSTVIAAKELAEECSIEMPITEAIYQVVYEGANVSETVLELMRREGKAE</sequence>
<dbReference type="InterPro" id="IPR013328">
    <property type="entry name" value="6PGD_dom2"/>
</dbReference>
<evidence type="ECO:0000256" key="16">
    <source>
        <dbReference type="PIRSR" id="PIRSR000114-2"/>
    </source>
</evidence>
<dbReference type="EMBL" id="FQUF01000002">
    <property type="protein sequence ID" value="SHE27706.1"/>
    <property type="molecule type" value="Genomic_DNA"/>
</dbReference>
<dbReference type="InterPro" id="IPR006168">
    <property type="entry name" value="G3P_DH_NAD-dep"/>
</dbReference>
<feature type="binding site" evidence="14">
    <location>
        <position position="252"/>
    </location>
    <ligand>
        <name>sn-glycerol 3-phosphate</name>
        <dbReference type="ChEBI" id="CHEBI:57597"/>
    </ligand>
</feature>
<comment type="function">
    <text evidence="14">Catalyzes the reduction of the glycolytic intermediate dihydroxyacetone phosphate (DHAP) to sn-glycerol 3-phosphate (G3P), the key precursor for phospholipid synthesis.</text>
</comment>
<dbReference type="GO" id="GO:0005975">
    <property type="term" value="P:carbohydrate metabolic process"/>
    <property type="evidence" value="ECO:0007669"/>
    <property type="project" value="InterPro"/>
</dbReference>
<evidence type="ECO:0000259" key="19">
    <source>
        <dbReference type="Pfam" id="PF01210"/>
    </source>
</evidence>
<evidence type="ECO:0000256" key="4">
    <source>
        <dbReference type="ARBA" id="ARBA00022857"/>
    </source>
</evidence>
<dbReference type="GO" id="GO:0006650">
    <property type="term" value="P:glycerophospholipid metabolic process"/>
    <property type="evidence" value="ECO:0007669"/>
    <property type="project" value="UniProtKB-UniRule"/>
</dbReference>
<protein>
    <recommendedName>
        <fullName evidence="12 14">Glycerol-3-phosphate dehydrogenase [NAD(P)+]</fullName>
        <ecNumber evidence="11 14">1.1.1.94</ecNumber>
    </recommendedName>
    <alternativeName>
        <fullName evidence="14">NAD(P)(+)-dependent glycerol-3-phosphate dehydrogenase</fullName>
    </alternativeName>
    <alternativeName>
        <fullName evidence="13 14">NAD(P)H-dependent dihydroxyacetone-phosphate reductase</fullName>
    </alternativeName>
</protein>
<evidence type="ECO:0000256" key="8">
    <source>
        <dbReference type="ARBA" id="ARBA00023209"/>
    </source>
</evidence>
<dbReference type="PRINTS" id="PR00077">
    <property type="entry name" value="GPDHDRGNASE"/>
</dbReference>
<dbReference type="InterPro" id="IPR008927">
    <property type="entry name" value="6-PGluconate_DH-like_C_sf"/>
</dbReference>
<dbReference type="NCBIfam" id="NF000941">
    <property type="entry name" value="PRK00094.1-3"/>
    <property type="match status" value="1"/>
</dbReference>
<evidence type="ECO:0000256" key="6">
    <source>
        <dbReference type="ARBA" id="ARBA00023027"/>
    </source>
</evidence>
<evidence type="ECO:0000313" key="22">
    <source>
        <dbReference type="Proteomes" id="UP000184128"/>
    </source>
</evidence>
<comment type="similarity">
    <text evidence="1 14 18">Belongs to the NAD-dependent glycerol-3-phosphate dehydrogenase family.</text>
</comment>
<comment type="pathway">
    <text evidence="14">Membrane lipid metabolism; glycerophospholipid metabolism.</text>
</comment>
<dbReference type="Pfam" id="PF07479">
    <property type="entry name" value="NAD_Gly3P_dh_C"/>
    <property type="match status" value="1"/>
</dbReference>
<dbReference type="GO" id="GO:0141153">
    <property type="term" value="F:glycerol-3-phosphate dehydrogenase (NADP+) activity"/>
    <property type="evidence" value="ECO:0007669"/>
    <property type="project" value="RHEA"/>
</dbReference>
<dbReference type="Gene3D" id="3.40.50.720">
    <property type="entry name" value="NAD(P)-binding Rossmann-like Domain"/>
    <property type="match status" value="1"/>
</dbReference>
<dbReference type="InterPro" id="IPR011128">
    <property type="entry name" value="G3P_DH_NAD-dep_N"/>
</dbReference>
<dbReference type="GO" id="GO:0141152">
    <property type="term" value="F:glycerol-3-phosphate dehydrogenase (NAD+) activity"/>
    <property type="evidence" value="ECO:0007669"/>
    <property type="project" value="RHEA"/>
</dbReference>
<keyword evidence="3 14" id="KW-0547">Nucleotide-binding</keyword>
<comment type="catalytic activity">
    <reaction evidence="10">
        <text>sn-glycerol 3-phosphate + NADP(+) = dihydroxyacetone phosphate + NADPH + H(+)</text>
        <dbReference type="Rhea" id="RHEA:11096"/>
        <dbReference type="ChEBI" id="CHEBI:15378"/>
        <dbReference type="ChEBI" id="CHEBI:57597"/>
        <dbReference type="ChEBI" id="CHEBI:57642"/>
        <dbReference type="ChEBI" id="CHEBI:57783"/>
        <dbReference type="ChEBI" id="CHEBI:58349"/>
        <dbReference type="EC" id="1.1.1.94"/>
    </reaction>
    <physiologicalReaction direction="right-to-left" evidence="10">
        <dbReference type="Rhea" id="RHEA:11098"/>
    </physiologicalReaction>
</comment>
<dbReference type="GO" id="GO:0046167">
    <property type="term" value="P:glycerol-3-phosphate biosynthetic process"/>
    <property type="evidence" value="ECO:0007669"/>
    <property type="project" value="UniProtKB-UniRule"/>
</dbReference>
<dbReference type="GO" id="GO:0005829">
    <property type="term" value="C:cytosol"/>
    <property type="evidence" value="ECO:0007669"/>
    <property type="project" value="TreeGrafter"/>
</dbReference>
<dbReference type="Gene3D" id="1.10.1040.10">
    <property type="entry name" value="N-(1-d-carboxylethyl)-l-norvaline Dehydrogenase, domain 2"/>
    <property type="match status" value="1"/>
</dbReference>
<evidence type="ECO:0000256" key="7">
    <source>
        <dbReference type="ARBA" id="ARBA00023098"/>
    </source>
</evidence>
<dbReference type="NCBIfam" id="NF000940">
    <property type="entry name" value="PRK00094.1-2"/>
    <property type="match status" value="1"/>
</dbReference>
<gene>
    <name evidence="14" type="primary">gpsA</name>
    <name evidence="21" type="ORF">SAMN02745249_00063</name>
</gene>
<feature type="binding site" evidence="14">
    <location>
        <position position="262"/>
    </location>
    <ligand>
        <name>sn-glycerol 3-phosphate</name>
        <dbReference type="ChEBI" id="CHEBI:57597"/>
    </ligand>
</feature>
<evidence type="ECO:0000256" key="5">
    <source>
        <dbReference type="ARBA" id="ARBA00023002"/>
    </source>
</evidence>
<dbReference type="PANTHER" id="PTHR11728:SF1">
    <property type="entry name" value="GLYCEROL-3-PHOSPHATE DEHYDROGENASE [NAD(+)] 2, CHLOROPLASTIC"/>
    <property type="match status" value="1"/>
</dbReference>
<comment type="subcellular location">
    <subcellularLocation>
        <location evidence="14">Cytoplasm</location>
    </subcellularLocation>
</comment>
<feature type="binding site" evidence="16">
    <location>
        <begin position="263"/>
        <end position="264"/>
    </location>
    <ligand>
        <name>substrate</name>
    </ligand>
</feature>
<dbReference type="FunFam" id="1.10.1040.10:FF:000001">
    <property type="entry name" value="Glycerol-3-phosphate dehydrogenase [NAD(P)+]"/>
    <property type="match status" value="1"/>
</dbReference>
<organism evidence="21 22">
    <name type="scientific">Atopostipes suicloacalis DSM 15692</name>
    <dbReference type="NCBI Taxonomy" id="1121025"/>
    <lineage>
        <taxon>Bacteria</taxon>
        <taxon>Bacillati</taxon>
        <taxon>Bacillota</taxon>
        <taxon>Bacilli</taxon>
        <taxon>Lactobacillales</taxon>
        <taxon>Carnobacteriaceae</taxon>
        <taxon>Atopostipes</taxon>
    </lineage>
</organism>
<feature type="binding site" evidence="17">
    <location>
        <position position="148"/>
    </location>
    <ligand>
        <name>NAD(+)</name>
        <dbReference type="ChEBI" id="CHEBI:57540"/>
    </ligand>
</feature>
<proteinExistence type="inferred from homology"/>
<dbReference type="UniPathway" id="UPA00940"/>
<evidence type="ECO:0000256" key="1">
    <source>
        <dbReference type="ARBA" id="ARBA00011009"/>
    </source>
</evidence>
<evidence type="ECO:0000256" key="9">
    <source>
        <dbReference type="ARBA" id="ARBA00023264"/>
    </source>
</evidence>
<comment type="catalytic activity">
    <reaction evidence="14">
        <text>sn-glycerol 3-phosphate + NAD(+) = dihydroxyacetone phosphate + NADH + H(+)</text>
        <dbReference type="Rhea" id="RHEA:11092"/>
        <dbReference type="ChEBI" id="CHEBI:15378"/>
        <dbReference type="ChEBI" id="CHEBI:57540"/>
        <dbReference type="ChEBI" id="CHEBI:57597"/>
        <dbReference type="ChEBI" id="CHEBI:57642"/>
        <dbReference type="ChEBI" id="CHEBI:57945"/>
        <dbReference type="EC" id="1.1.1.94"/>
    </reaction>
</comment>
<dbReference type="Proteomes" id="UP000184128">
    <property type="component" value="Unassembled WGS sequence"/>
</dbReference>
<dbReference type="EC" id="1.1.1.94" evidence="11 14"/>
<keyword evidence="14" id="KW-0963">Cytoplasm</keyword>
<dbReference type="NCBIfam" id="NF000942">
    <property type="entry name" value="PRK00094.1-4"/>
    <property type="match status" value="1"/>
</dbReference>
<reference evidence="22" key="1">
    <citation type="submission" date="2016-11" db="EMBL/GenBank/DDBJ databases">
        <authorList>
            <person name="Varghese N."/>
            <person name="Submissions S."/>
        </authorList>
    </citation>
    <scope>NUCLEOTIDE SEQUENCE [LARGE SCALE GENOMIC DNA]</scope>
    <source>
        <strain evidence="22">DSM 15692</strain>
    </source>
</reference>
<dbReference type="SUPFAM" id="SSF51735">
    <property type="entry name" value="NAD(P)-binding Rossmann-fold domains"/>
    <property type="match status" value="1"/>
</dbReference>
<dbReference type="FunFam" id="3.40.50.720:FF:000019">
    <property type="entry name" value="Glycerol-3-phosphate dehydrogenase [NAD(P)+]"/>
    <property type="match status" value="1"/>
</dbReference>
<feature type="binding site" evidence="14">
    <location>
        <position position="263"/>
    </location>
    <ligand>
        <name>sn-glycerol 3-phosphate</name>
        <dbReference type="ChEBI" id="CHEBI:57597"/>
    </ligand>
</feature>
<evidence type="ECO:0000256" key="15">
    <source>
        <dbReference type="PIRSR" id="PIRSR000114-1"/>
    </source>
</evidence>
<accession>A0A1M4S672</accession>
<keyword evidence="9 14" id="KW-1208">Phospholipid metabolism</keyword>
<feature type="binding site" evidence="14">
    <location>
        <position position="144"/>
    </location>
    <ligand>
        <name>sn-glycerol 3-phosphate</name>
        <dbReference type="ChEBI" id="CHEBI:57597"/>
    </ligand>
</feature>
<feature type="binding site" evidence="14">
    <location>
        <position position="17"/>
    </location>
    <ligand>
        <name>NADPH</name>
        <dbReference type="ChEBI" id="CHEBI:57783"/>
    </ligand>
</feature>
<dbReference type="GO" id="GO:0046168">
    <property type="term" value="P:glycerol-3-phosphate catabolic process"/>
    <property type="evidence" value="ECO:0007669"/>
    <property type="project" value="InterPro"/>
</dbReference>
<dbReference type="InterPro" id="IPR036291">
    <property type="entry name" value="NAD(P)-bd_dom_sf"/>
</dbReference>
<evidence type="ECO:0000256" key="18">
    <source>
        <dbReference type="RuleBase" id="RU000437"/>
    </source>
</evidence>
<dbReference type="Pfam" id="PF01210">
    <property type="entry name" value="NAD_Gly3P_dh_N"/>
    <property type="match status" value="1"/>
</dbReference>
<feature type="binding site" evidence="14">
    <location>
        <position position="16"/>
    </location>
    <ligand>
        <name>NADPH</name>
        <dbReference type="ChEBI" id="CHEBI:57783"/>
    </ligand>
</feature>
<evidence type="ECO:0000256" key="12">
    <source>
        <dbReference type="ARBA" id="ARBA00069372"/>
    </source>
</evidence>
<feature type="binding site" evidence="14">
    <location>
        <position position="113"/>
    </location>
    <ligand>
        <name>sn-glycerol 3-phosphate</name>
        <dbReference type="ChEBI" id="CHEBI:57597"/>
    </ligand>
</feature>
<feature type="domain" description="Glycerol-3-phosphate dehydrogenase NAD-dependent C-terminal" evidence="20">
    <location>
        <begin position="188"/>
        <end position="328"/>
    </location>
</feature>
<feature type="active site" description="Proton acceptor" evidence="14 15">
    <location>
        <position position="199"/>
    </location>
</feature>
<dbReference type="InterPro" id="IPR006109">
    <property type="entry name" value="G3P_DH_NAD-dep_C"/>
</dbReference>
<name>A0A1M4S672_9LACT</name>
<dbReference type="HAMAP" id="MF_00394">
    <property type="entry name" value="NAD_Glyc3P_dehydrog"/>
    <property type="match status" value="1"/>
</dbReference>
<keyword evidence="7 14" id="KW-0443">Lipid metabolism</keyword>
<dbReference type="PANTHER" id="PTHR11728">
    <property type="entry name" value="GLYCEROL-3-PHOSPHATE DEHYDROGENASE"/>
    <property type="match status" value="1"/>
</dbReference>
<feature type="binding site" evidence="14">
    <location>
        <position position="289"/>
    </location>
    <ligand>
        <name>NADPH</name>
        <dbReference type="ChEBI" id="CHEBI:57783"/>
    </ligand>
</feature>
<evidence type="ECO:0000256" key="2">
    <source>
        <dbReference type="ARBA" id="ARBA00022516"/>
    </source>
</evidence>
<evidence type="ECO:0000256" key="3">
    <source>
        <dbReference type="ARBA" id="ARBA00022741"/>
    </source>
</evidence>
<dbReference type="RefSeq" id="WP_268761840.1">
    <property type="nucleotide sequence ID" value="NZ_FQUF01000002.1"/>
</dbReference>
<dbReference type="SUPFAM" id="SSF48179">
    <property type="entry name" value="6-phosphogluconate dehydrogenase C-terminal domain-like"/>
    <property type="match status" value="1"/>
</dbReference>